<dbReference type="Pfam" id="PF05331">
    <property type="entry name" value="DUF742"/>
    <property type="match status" value="1"/>
</dbReference>
<evidence type="ECO:0000313" key="2">
    <source>
        <dbReference type="Proteomes" id="UP000565715"/>
    </source>
</evidence>
<dbReference type="RefSeq" id="WP_068043787.1">
    <property type="nucleotide sequence ID" value="NZ_JAAXOO010000004.1"/>
</dbReference>
<accession>A0A846XIK8</accession>
<comment type="caution">
    <text evidence="1">The sequence shown here is derived from an EMBL/GenBank/DDBJ whole genome shotgun (WGS) entry which is preliminary data.</text>
</comment>
<dbReference type="AlphaFoldDB" id="A0A846XIK8"/>
<name>A0A846XIK8_9NOCA</name>
<sequence>MSGPHHAPGDEEDAGPVVRLYALTRGRGRSERAELTLDSMVIDAGSGLALRRPEPEYAEIVRLCRAPQSVAEVSAQLGVPLALTKVLIGDLIDDGRLIVRAPVATPDNAAGLDLLQTIANSLRGG</sequence>
<gene>
    <name evidence="1" type="ORF">HGA13_18680</name>
</gene>
<proteinExistence type="predicted"/>
<organism evidence="1 2">
    <name type="scientific">Nocardia speluncae</name>
    <dbReference type="NCBI Taxonomy" id="419477"/>
    <lineage>
        <taxon>Bacteria</taxon>
        <taxon>Bacillati</taxon>
        <taxon>Actinomycetota</taxon>
        <taxon>Actinomycetes</taxon>
        <taxon>Mycobacteriales</taxon>
        <taxon>Nocardiaceae</taxon>
        <taxon>Nocardia</taxon>
    </lineage>
</organism>
<dbReference type="InterPro" id="IPR007995">
    <property type="entry name" value="DUF742"/>
</dbReference>
<dbReference type="Proteomes" id="UP000565715">
    <property type="component" value="Unassembled WGS sequence"/>
</dbReference>
<reference evidence="1 2" key="1">
    <citation type="submission" date="2020-04" db="EMBL/GenBank/DDBJ databases">
        <title>MicrobeNet Type strains.</title>
        <authorList>
            <person name="Nicholson A.C."/>
        </authorList>
    </citation>
    <scope>NUCLEOTIDE SEQUENCE [LARGE SCALE GENOMIC DNA]</scope>
    <source>
        <strain evidence="1 2">DSM 45078</strain>
    </source>
</reference>
<evidence type="ECO:0000313" key="1">
    <source>
        <dbReference type="EMBL" id="NKY35079.1"/>
    </source>
</evidence>
<dbReference type="PANTHER" id="PTHR36221">
    <property type="entry name" value="DUF742 DOMAIN-CONTAINING PROTEIN"/>
    <property type="match status" value="1"/>
</dbReference>
<dbReference type="EMBL" id="JAAXOO010000004">
    <property type="protein sequence ID" value="NKY35079.1"/>
    <property type="molecule type" value="Genomic_DNA"/>
</dbReference>
<protein>
    <submittedName>
        <fullName evidence="1">DUF742 domain-containing protein</fullName>
    </submittedName>
</protein>
<dbReference type="PANTHER" id="PTHR36221:SF1">
    <property type="entry name" value="DUF742 DOMAIN-CONTAINING PROTEIN"/>
    <property type="match status" value="1"/>
</dbReference>
<keyword evidence="2" id="KW-1185">Reference proteome</keyword>